<name>A0ABT0N801_9GAMM</name>
<keyword evidence="2" id="KW-1185">Reference proteome</keyword>
<gene>
    <name evidence="1" type="ORF">L2725_12400</name>
</gene>
<organism evidence="1 2">
    <name type="scientific">Shewanella corallii</name>
    <dbReference type="NCBI Taxonomy" id="560080"/>
    <lineage>
        <taxon>Bacteria</taxon>
        <taxon>Pseudomonadati</taxon>
        <taxon>Pseudomonadota</taxon>
        <taxon>Gammaproteobacteria</taxon>
        <taxon>Alteromonadales</taxon>
        <taxon>Shewanellaceae</taxon>
        <taxon>Shewanella</taxon>
    </lineage>
</organism>
<dbReference type="Proteomes" id="UP001202831">
    <property type="component" value="Unassembled WGS sequence"/>
</dbReference>
<dbReference type="RefSeq" id="WP_115137550.1">
    <property type="nucleotide sequence ID" value="NZ_JAKIKT010000004.1"/>
</dbReference>
<comment type="caution">
    <text evidence="1">The sequence shown here is derived from an EMBL/GenBank/DDBJ whole genome shotgun (WGS) entry which is preliminary data.</text>
</comment>
<reference evidence="1 2" key="1">
    <citation type="submission" date="2022-01" db="EMBL/GenBank/DDBJ databases">
        <title>Whole genome-based taxonomy of the Shewanellaceae.</title>
        <authorList>
            <person name="Martin-Rodriguez A.J."/>
        </authorList>
    </citation>
    <scope>NUCLEOTIDE SEQUENCE [LARGE SCALE GENOMIC DNA]</scope>
    <source>
        <strain evidence="1 2">DSM 21332</strain>
    </source>
</reference>
<evidence type="ECO:0000313" key="2">
    <source>
        <dbReference type="Proteomes" id="UP001202831"/>
    </source>
</evidence>
<accession>A0ABT0N801</accession>
<protein>
    <submittedName>
        <fullName evidence="1">Prephenate dehydrogenase</fullName>
    </submittedName>
</protein>
<proteinExistence type="predicted"/>
<sequence>MPHIKVLEQLQENLQLVYRQAIDADNKLNALQQAGHGKFQAVFSKEQGFNTSSNRFLPYVKELAEELEEMKLDTELDQQGLQLMVKRLALLLQTLQAFKRKA</sequence>
<dbReference type="EMBL" id="JAKIKT010000004">
    <property type="protein sequence ID" value="MCL2914568.1"/>
    <property type="molecule type" value="Genomic_DNA"/>
</dbReference>
<evidence type="ECO:0000313" key="1">
    <source>
        <dbReference type="EMBL" id="MCL2914568.1"/>
    </source>
</evidence>